<evidence type="ECO:0000313" key="2">
    <source>
        <dbReference type="EMBL" id="GGF02085.1"/>
    </source>
</evidence>
<evidence type="ECO:0008006" key="4">
    <source>
        <dbReference type="Google" id="ProtNLM"/>
    </source>
</evidence>
<evidence type="ECO:0000256" key="1">
    <source>
        <dbReference type="SAM" id="Phobius"/>
    </source>
</evidence>
<dbReference type="EMBL" id="BMIT01000011">
    <property type="protein sequence ID" value="GGF02085.1"/>
    <property type="molecule type" value="Genomic_DNA"/>
</dbReference>
<comment type="caution">
    <text evidence="2">The sequence shown here is derived from an EMBL/GenBank/DDBJ whole genome shotgun (WGS) entry which is preliminary data.</text>
</comment>
<keyword evidence="1" id="KW-0472">Membrane</keyword>
<accession>A0ABQ1TVF5</accession>
<organism evidence="2 3">
    <name type="scientific">Pseudoalteromonas gelatinilytica</name>
    <dbReference type="NCBI Taxonomy" id="1703256"/>
    <lineage>
        <taxon>Bacteria</taxon>
        <taxon>Pseudomonadati</taxon>
        <taxon>Pseudomonadota</taxon>
        <taxon>Gammaproteobacteria</taxon>
        <taxon>Alteromonadales</taxon>
        <taxon>Pseudoalteromonadaceae</taxon>
        <taxon>Pseudoalteromonas</taxon>
    </lineage>
</organism>
<keyword evidence="3" id="KW-1185">Reference proteome</keyword>
<dbReference type="RefSeq" id="WP_188729830.1">
    <property type="nucleotide sequence ID" value="NZ_BMIT01000011.1"/>
</dbReference>
<evidence type="ECO:0000313" key="3">
    <source>
        <dbReference type="Proteomes" id="UP000638462"/>
    </source>
</evidence>
<dbReference type="Proteomes" id="UP000638462">
    <property type="component" value="Unassembled WGS sequence"/>
</dbReference>
<protein>
    <recommendedName>
        <fullName evidence="4">DUF3592 domain-containing protein</fullName>
    </recommendedName>
</protein>
<gene>
    <name evidence="2" type="ORF">GCM10008027_28700</name>
</gene>
<sequence length="166" mass="19146">MLNTPHQSPITQYTKKEEKKFLSSYLFLIGLLQIIAAFYFLDLPIKEQLLDEQGVVKRFYESHRNCGQHNKCKLMTVVGTEKTTTYLRPTNLPIELNDHVHVLASYNKSAEAYKVHQLQLNGKMIQSYEQAIFKSNITRILLGIFGLILIVFSLINKFKTKPNNNA</sequence>
<feature type="transmembrane region" description="Helical" evidence="1">
    <location>
        <begin position="21"/>
        <end position="41"/>
    </location>
</feature>
<keyword evidence="1" id="KW-1133">Transmembrane helix</keyword>
<keyword evidence="1" id="KW-0812">Transmembrane</keyword>
<feature type="transmembrane region" description="Helical" evidence="1">
    <location>
        <begin position="137"/>
        <end position="155"/>
    </location>
</feature>
<reference evidence="3" key="1">
    <citation type="journal article" date="2019" name="Int. J. Syst. Evol. Microbiol.">
        <title>The Global Catalogue of Microorganisms (GCM) 10K type strain sequencing project: providing services to taxonomists for standard genome sequencing and annotation.</title>
        <authorList>
            <consortium name="The Broad Institute Genomics Platform"/>
            <consortium name="The Broad Institute Genome Sequencing Center for Infectious Disease"/>
            <person name="Wu L."/>
            <person name="Ma J."/>
        </authorList>
    </citation>
    <scope>NUCLEOTIDE SEQUENCE [LARGE SCALE GENOMIC DNA]</scope>
    <source>
        <strain evidence="3">CGMCC 1.15394</strain>
    </source>
</reference>
<name>A0ABQ1TVF5_9GAMM</name>
<proteinExistence type="predicted"/>